<protein>
    <submittedName>
        <fullName evidence="2">Uncharacterized protein</fullName>
    </submittedName>
</protein>
<accession>A0ABQ6IJQ9</accession>
<evidence type="ECO:0000313" key="3">
    <source>
        <dbReference type="Proteomes" id="UP001157125"/>
    </source>
</evidence>
<evidence type="ECO:0000313" key="2">
    <source>
        <dbReference type="EMBL" id="GMA36914.1"/>
    </source>
</evidence>
<dbReference type="Proteomes" id="UP001157125">
    <property type="component" value="Unassembled WGS sequence"/>
</dbReference>
<feature type="compositionally biased region" description="Polar residues" evidence="1">
    <location>
        <begin position="175"/>
        <end position="185"/>
    </location>
</feature>
<keyword evidence="3" id="KW-1185">Reference proteome</keyword>
<gene>
    <name evidence="2" type="ORF">GCM10025876_31180</name>
</gene>
<sequence length="212" mass="22914">MGDGSYGAWQLIEHYTCATDPLYEAAINAWRSMEITPTNYETQPDTGYAITTLGIIPIADDSPRTRTVTLLGTSVHLRATPTDFTWSADGDTWTTTDPGTTHANGGTPLTFDAGERRIHLGLTTTWTGQFSLNNGNTWIDAPGTATTTSPSTSIHLYSPRARLVDCDLNGTCTSSQQATNATTPNFLDPDADGTDNYTVPDNEIDAYLAQRQ</sequence>
<name>A0ABQ6IJQ9_9MICO</name>
<dbReference type="EMBL" id="BSUN01000001">
    <property type="protein sequence ID" value="GMA36914.1"/>
    <property type="molecule type" value="Genomic_DNA"/>
</dbReference>
<evidence type="ECO:0000256" key="1">
    <source>
        <dbReference type="SAM" id="MobiDB-lite"/>
    </source>
</evidence>
<organism evidence="2 3">
    <name type="scientific">Demequina litorisediminis</name>
    <dbReference type="NCBI Taxonomy" id="1849022"/>
    <lineage>
        <taxon>Bacteria</taxon>
        <taxon>Bacillati</taxon>
        <taxon>Actinomycetota</taxon>
        <taxon>Actinomycetes</taxon>
        <taxon>Micrococcales</taxon>
        <taxon>Demequinaceae</taxon>
        <taxon>Demequina</taxon>
    </lineage>
</organism>
<reference evidence="3" key="1">
    <citation type="journal article" date="2019" name="Int. J. Syst. Evol. Microbiol.">
        <title>The Global Catalogue of Microorganisms (GCM) 10K type strain sequencing project: providing services to taxonomists for standard genome sequencing and annotation.</title>
        <authorList>
            <consortium name="The Broad Institute Genomics Platform"/>
            <consortium name="The Broad Institute Genome Sequencing Center for Infectious Disease"/>
            <person name="Wu L."/>
            <person name="Ma J."/>
        </authorList>
    </citation>
    <scope>NUCLEOTIDE SEQUENCE [LARGE SCALE GENOMIC DNA]</scope>
    <source>
        <strain evidence="3">NBRC 112299</strain>
    </source>
</reference>
<feature type="region of interest" description="Disordered" evidence="1">
    <location>
        <begin position="175"/>
        <end position="194"/>
    </location>
</feature>
<comment type="caution">
    <text evidence="2">The sequence shown here is derived from an EMBL/GenBank/DDBJ whole genome shotgun (WGS) entry which is preliminary data.</text>
</comment>
<dbReference type="RefSeq" id="WP_284328840.1">
    <property type="nucleotide sequence ID" value="NZ_BSUN01000001.1"/>
</dbReference>
<proteinExistence type="predicted"/>